<protein>
    <recommendedName>
        <fullName evidence="7">Ankyrin</fullName>
    </recommendedName>
</protein>
<feature type="repeat" description="ANK" evidence="3">
    <location>
        <begin position="356"/>
        <end position="394"/>
    </location>
</feature>
<accession>A0ABR2V7Y4</accession>
<comment type="caution">
    <text evidence="5">The sequence shown here is derived from an EMBL/GenBank/DDBJ whole genome shotgun (WGS) entry which is preliminary data.</text>
</comment>
<keyword evidence="1" id="KW-0677">Repeat</keyword>
<dbReference type="InterPro" id="IPR036770">
    <property type="entry name" value="Ankyrin_rpt-contain_sf"/>
</dbReference>
<evidence type="ECO:0000256" key="4">
    <source>
        <dbReference type="SAM" id="MobiDB-lite"/>
    </source>
</evidence>
<dbReference type="SMART" id="SM00248">
    <property type="entry name" value="ANK"/>
    <property type="match status" value="9"/>
</dbReference>
<gene>
    <name evidence="5" type="ORF">SUNI508_14066</name>
</gene>
<name>A0ABR2V7Y4_9PEZI</name>
<evidence type="ECO:0000313" key="5">
    <source>
        <dbReference type="EMBL" id="KAK9423032.1"/>
    </source>
</evidence>
<dbReference type="Pfam" id="PF00023">
    <property type="entry name" value="Ank"/>
    <property type="match status" value="1"/>
</dbReference>
<dbReference type="SUPFAM" id="SSF48403">
    <property type="entry name" value="Ankyrin repeat"/>
    <property type="match status" value="1"/>
</dbReference>
<evidence type="ECO:0000256" key="3">
    <source>
        <dbReference type="PROSITE-ProRule" id="PRU00023"/>
    </source>
</evidence>
<evidence type="ECO:0008006" key="7">
    <source>
        <dbReference type="Google" id="ProtNLM"/>
    </source>
</evidence>
<dbReference type="PANTHER" id="PTHR24126">
    <property type="entry name" value="ANKYRIN REPEAT, PH AND SEC7 DOMAIN CONTAINING PROTEIN SECG-RELATED"/>
    <property type="match status" value="1"/>
</dbReference>
<reference evidence="5 6" key="1">
    <citation type="journal article" date="2024" name="J. Plant Pathol.">
        <title>Sequence and assembly of the genome of Seiridium unicorne, isolate CBS 538.82, causal agent of cypress canker disease.</title>
        <authorList>
            <person name="Scali E."/>
            <person name="Rocca G.D."/>
            <person name="Danti R."/>
            <person name="Garbelotto M."/>
            <person name="Barberini S."/>
            <person name="Baroncelli R."/>
            <person name="Emiliani G."/>
        </authorList>
    </citation>
    <scope>NUCLEOTIDE SEQUENCE [LARGE SCALE GENOMIC DNA]</scope>
    <source>
        <strain evidence="5 6">BM-138-508</strain>
    </source>
</reference>
<feature type="compositionally biased region" description="Polar residues" evidence="4">
    <location>
        <begin position="524"/>
        <end position="538"/>
    </location>
</feature>
<feature type="region of interest" description="Disordered" evidence="4">
    <location>
        <begin position="524"/>
        <end position="577"/>
    </location>
</feature>
<dbReference type="Pfam" id="PF12796">
    <property type="entry name" value="Ank_2"/>
    <property type="match status" value="1"/>
</dbReference>
<dbReference type="Proteomes" id="UP001408356">
    <property type="component" value="Unassembled WGS sequence"/>
</dbReference>
<dbReference type="PANTHER" id="PTHR24126:SF14">
    <property type="entry name" value="ANK_REP_REGION DOMAIN-CONTAINING PROTEIN"/>
    <property type="match status" value="1"/>
</dbReference>
<dbReference type="PROSITE" id="PS50088">
    <property type="entry name" value="ANK_REPEAT"/>
    <property type="match status" value="2"/>
</dbReference>
<evidence type="ECO:0000313" key="6">
    <source>
        <dbReference type="Proteomes" id="UP001408356"/>
    </source>
</evidence>
<evidence type="ECO:0000256" key="2">
    <source>
        <dbReference type="ARBA" id="ARBA00023043"/>
    </source>
</evidence>
<evidence type="ECO:0000256" key="1">
    <source>
        <dbReference type="ARBA" id="ARBA00022737"/>
    </source>
</evidence>
<keyword evidence="2 3" id="KW-0040">ANK repeat</keyword>
<organism evidence="5 6">
    <name type="scientific">Seiridium unicorne</name>
    <dbReference type="NCBI Taxonomy" id="138068"/>
    <lineage>
        <taxon>Eukaryota</taxon>
        <taxon>Fungi</taxon>
        <taxon>Dikarya</taxon>
        <taxon>Ascomycota</taxon>
        <taxon>Pezizomycotina</taxon>
        <taxon>Sordariomycetes</taxon>
        <taxon>Xylariomycetidae</taxon>
        <taxon>Amphisphaeriales</taxon>
        <taxon>Sporocadaceae</taxon>
        <taxon>Seiridium</taxon>
    </lineage>
</organism>
<dbReference type="PROSITE" id="PS50297">
    <property type="entry name" value="ANK_REP_REGION"/>
    <property type="match status" value="1"/>
</dbReference>
<feature type="repeat" description="ANK" evidence="3">
    <location>
        <begin position="434"/>
        <end position="467"/>
    </location>
</feature>
<keyword evidence="6" id="KW-1185">Reference proteome</keyword>
<dbReference type="InterPro" id="IPR002110">
    <property type="entry name" value="Ankyrin_rpt"/>
</dbReference>
<dbReference type="Gene3D" id="1.25.40.20">
    <property type="entry name" value="Ankyrin repeat-containing domain"/>
    <property type="match status" value="3"/>
</dbReference>
<feature type="compositionally biased region" description="Basic and acidic residues" evidence="4">
    <location>
        <begin position="540"/>
        <end position="555"/>
    </location>
</feature>
<sequence length="577" mass="63444">MSFSPYKRFRSLPLCDFPEGIETFGKLVYEDGSTFYETENGSLLLNIIELDDVAALSRYLEFNSTRNVLGPKDSPLDDPFWTAAAYGSTGALQLLLEHWDAAGYSTRAEIPAPNRRGYGLLQTACESAHVETVRFLLKAPWQGRYGDIHAKDPWGLTPILAAATAFTGLSHPTDRATKVSSANWIKSHLASVEEVMQLLLDEGANVQDQITRLHQLHDTVLSLAICRAGPPLIRRLIEHGADFNATTTQDFSEVGSVGLPPSNNSSDVTPLHIGSLYSNIGGLQVLLNYSHGIGSVNMVRQTDTLGRLPLHFASWGPSDELCNLDSHSDGYVPRVTATIETLLEADPSTVNIQDKNGHTALHYAVWRHSRYRGRHIAIVRALCNYGADAGLQGRDGKTPLHGLGFRFRDSEPVDTCFIDLLLEHNAGVNDIDRDGNTALHFAAKNLIHSEAARHLVSRGADVSITNHQGNTPLHEAAGGILFTLRYSGKLKLNPSVEDLEEAQNEMIGALLSRLLEENADRLMNQPNAANSTPRQICQQRRKEWREREESRREQAAGRGRGRGFIRGSLRGRGAQGG</sequence>
<feature type="compositionally biased region" description="Low complexity" evidence="4">
    <location>
        <begin position="565"/>
        <end position="577"/>
    </location>
</feature>
<dbReference type="EMBL" id="JARVKF010000099">
    <property type="protein sequence ID" value="KAK9423032.1"/>
    <property type="molecule type" value="Genomic_DNA"/>
</dbReference>
<proteinExistence type="predicted"/>